<keyword evidence="3" id="KW-0472">Membrane</keyword>
<dbReference type="EMBL" id="CANHGI010000005">
    <property type="protein sequence ID" value="CAI5451366.1"/>
    <property type="molecule type" value="Genomic_DNA"/>
</dbReference>
<proteinExistence type="inferred from homology"/>
<feature type="transmembrane region" description="Helical" evidence="3">
    <location>
        <begin position="684"/>
        <end position="705"/>
    </location>
</feature>
<dbReference type="PANTHER" id="PTHR11461">
    <property type="entry name" value="SERINE PROTEASE INHIBITOR, SERPIN"/>
    <property type="match status" value="1"/>
</dbReference>
<keyword evidence="3" id="KW-0812">Transmembrane</keyword>
<sequence length="887" mass="99676">MSFSHPLVFYDVESDFALKLLSTLPTNTSSVISPLSISLALSLVHLGAKGLTKEQITQTILKGRTDAEFEEYFLTLGGAVRNSQNGVETQIANRIFANEGSNIKSNYLIDAQMKYSAGAEVLNFNDSETSAKKINDFVAANTGNNIKDLITADTLKDAFSLLVNAVYFKGEWQDKFEKIGTSPDNFHSSATSQRNIPFLHEFETHRDFAEDDIFRVLSLRYIDTSYTFAIFLPKQRFGLEESLKKLNGTRFQSLINSLGHQYLNISIPKFKIEKSLDLKDALEKVGITEIFKDSADISDFADNVHISSGVHKALIEVDEDGTTAAASSALKARLEMMIMAEPIQFTADHPFVFALLKNRKIGLHITSIFSIPCHIMALYCVIFKTPVKMESVKMTMLSLCIWTIILDLQITVLTAPFVMFPVVAGFPIGYLTFLGISTPVQTAFTVLVLIGCTTSVSCVLGNRYCRITLKESKYQQVYLYCFNISATVLILVYLLSDVPDQVFAIPMVYEKFPCISEEVRRRKVFVIHNNPALVGMCIGICVIFILSEYIYFLTATIFHLKFHFNPKIGLHITSIVSIPCHIMALYCVIFKTPVKMESVKMTMLSLCIWTIILDLQITVLSAPFVMFPVIAGFPIGYLTFLGISTPIQTGITVLALVGCTTSIGCLLGNRYCRITLKESKYQQVYLYCFNIITTTLILIYCLSGVPDQVFAVPLVYEQLPCVPDYVRNRAVFVIHSDAALVGICIGTCVLIMLIEYFYFLTATMYHLKYNFNPNLSKRTKSLQKSFFYSISLQILIPICIICVPWGYAVYSCLLKYYNQAFNNLLTMDIGLHGIISSLSLLFIHKPYRETIFCKKTKKVSELTSYAGSNMIFRKNNLISRHISISQK</sequence>
<dbReference type="OrthoDB" id="9518664at2759"/>
<evidence type="ECO:0000256" key="3">
    <source>
        <dbReference type="SAM" id="Phobius"/>
    </source>
</evidence>
<reference evidence="5" key="1">
    <citation type="submission" date="2022-11" db="EMBL/GenBank/DDBJ databases">
        <authorList>
            <person name="Kikuchi T."/>
        </authorList>
    </citation>
    <scope>NUCLEOTIDE SEQUENCE</scope>
    <source>
        <strain evidence="5">PS1010</strain>
    </source>
</reference>
<evidence type="ECO:0000313" key="5">
    <source>
        <dbReference type="EMBL" id="CAI5451366.1"/>
    </source>
</evidence>
<evidence type="ECO:0000313" key="6">
    <source>
        <dbReference type="Proteomes" id="UP001152747"/>
    </source>
</evidence>
<dbReference type="Gene3D" id="3.30.497.10">
    <property type="entry name" value="Antithrombin, subunit I, domain 2"/>
    <property type="match status" value="1"/>
</dbReference>
<dbReference type="Gene3D" id="2.30.39.10">
    <property type="entry name" value="Alpha-1-antitrypsin, domain 1"/>
    <property type="match status" value="1"/>
</dbReference>
<feature type="transmembrane region" description="Helical" evidence="3">
    <location>
        <begin position="395"/>
        <end position="423"/>
    </location>
</feature>
<dbReference type="SMART" id="SM00093">
    <property type="entry name" value="SERPIN"/>
    <property type="match status" value="1"/>
</dbReference>
<protein>
    <recommendedName>
        <fullName evidence="4">Serpin domain-containing protein</fullName>
    </recommendedName>
</protein>
<comment type="similarity">
    <text evidence="1 2">Belongs to the serpin family.</text>
</comment>
<evidence type="ECO:0000259" key="4">
    <source>
        <dbReference type="SMART" id="SM00093"/>
    </source>
</evidence>
<dbReference type="Pfam" id="PF10318">
    <property type="entry name" value="7TM_GPCR_Srh"/>
    <property type="match status" value="2"/>
</dbReference>
<evidence type="ECO:0000256" key="2">
    <source>
        <dbReference type="RuleBase" id="RU000411"/>
    </source>
</evidence>
<accession>A0A9P1IVA5</accession>
<dbReference type="Proteomes" id="UP001152747">
    <property type="component" value="Unassembled WGS sequence"/>
</dbReference>
<dbReference type="PANTHER" id="PTHR11461:SF211">
    <property type="entry name" value="GH10112P-RELATED"/>
    <property type="match status" value="1"/>
</dbReference>
<keyword evidence="6" id="KW-1185">Reference proteome</keyword>
<dbReference type="InterPro" id="IPR019422">
    <property type="entry name" value="7TM_GPCR_serpentine_rcpt_Srh"/>
</dbReference>
<feature type="transmembrane region" description="Helical" evidence="3">
    <location>
        <begin position="570"/>
        <end position="592"/>
    </location>
</feature>
<dbReference type="InterPro" id="IPR042178">
    <property type="entry name" value="Serpin_sf_1"/>
</dbReference>
<feature type="transmembrane region" description="Helical" evidence="3">
    <location>
        <begin position="532"/>
        <end position="558"/>
    </location>
</feature>
<gene>
    <name evidence="5" type="ORF">CAMP_LOCUS14003</name>
</gene>
<feature type="transmembrane region" description="Helical" evidence="3">
    <location>
        <begin position="361"/>
        <end position="383"/>
    </location>
</feature>
<dbReference type="InterPro" id="IPR000215">
    <property type="entry name" value="Serpin_fam"/>
</dbReference>
<dbReference type="InterPro" id="IPR036186">
    <property type="entry name" value="Serpin_sf"/>
</dbReference>
<name>A0A9P1IVA5_9PELO</name>
<feature type="transmembrane region" description="Helical" evidence="3">
    <location>
        <begin position="829"/>
        <end position="847"/>
    </location>
</feature>
<keyword evidence="3" id="KW-1133">Transmembrane helix</keyword>
<evidence type="ECO:0000256" key="1">
    <source>
        <dbReference type="ARBA" id="ARBA00009500"/>
    </source>
</evidence>
<dbReference type="InterPro" id="IPR042185">
    <property type="entry name" value="Serpin_sf_2"/>
</dbReference>
<organism evidence="5 6">
    <name type="scientific">Caenorhabditis angaria</name>
    <dbReference type="NCBI Taxonomy" id="860376"/>
    <lineage>
        <taxon>Eukaryota</taxon>
        <taxon>Metazoa</taxon>
        <taxon>Ecdysozoa</taxon>
        <taxon>Nematoda</taxon>
        <taxon>Chromadorea</taxon>
        <taxon>Rhabditida</taxon>
        <taxon>Rhabditina</taxon>
        <taxon>Rhabditomorpha</taxon>
        <taxon>Rhabditoidea</taxon>
        <taxon>Rhabditidae</taxon>
        <taxon>Peloderinae</taxon>
        <taxon>Caenorhabditis</taxon>
    </lineage>
</organism>
<dbReference type="GO" id="GO:0004867">
    <property type="term" value="F:serine-type endopeptidase inhibitor activity"/>
    <property type="evidence" value="ECO:0007669"/>
    <property type="project" value="InterPro"/>
</dbReference>
<feature type="transmembrane region" description="Helical" evidence="3">
    <location>
        <begin position="786"/>
        <end position="809"/>
    </location>
</feature>
<feature type="transmembrane region" description="Helical" evidence="3">
    <location>
        <begin position="443"/>
        <end position="465"/>
    </location>
</feature>
<feature type="transmembrane region" description="Helical" evidence="3">
    <location>
        <begin position="649"/>
        <end position="672"/>
    </location>
</feature>
<dbReference type="AlphaFoldDB" id="A0A9P1IVA5"/>
<feature type="transmembrane region" description="Helical" evidence="3">
    <location>
        <begin position="738"/>
        <end position="765"/>
    </location>
</feature>
<dbReference type="GO" id="GO:0005615">
    <property type="term" value="C:extracellular space"/>
    <property type="evidence" value="ECO:0007669"/>
    <property type="project" value="InterPro"/>
</dbReference>
<feature type="domain" description="Serpin" evidence="4">
    <location>
        <begin position="18"/>
        <end position="372"/>
    </location>
</feature>
<dbReference type="Pfam" id="PF00079">
    <property type="entry name" value="Serpin"/>
    <property type="match status" value="1"/>
</dbReference>
<dbReference type="SUPFAM" id="SSF56574">
    <property type="entry name" value="Serpins"/>
    <property type="match status" value="1"/>
</dbReference>
<dbReference type="CDD" id="cd19581">
    <property type="entry name" value="serpinL_nematode"/>
    <property type="match status" value="1"/>
</dbReference>
<feature type="transmembrane region" description="Helical" evidence="3">
    <location>
        <begin position="598"/>
        <end position="617"/>
    </location>
</feature>
<comment type="caution">
    <text evidence="5">The sequence shown here is derived from an EMBL/GenBank/DDBJ whole genome shotgun (WGS) entry which is preliminary data.</text>
</comment>
<dbReference type="InterPro" id="IPR023796">
    <property type="entry name" value="Serpin_dom"/>
</dbReference>